<evidence type="ECO:0000256" key="2">
    <source>
        <dbReference type="ARBA" id="ARBA00022801"/>
    </source>
</evidence>
<dbReference type="Gene3D" id="3.40.50.300">
    <property type="entry name" value="P-loop containing nucleotide triphosphate hydrolases"/>
    <property type="match status" value="1"/>
</dbReference>
<feature type="non-terminal residue" evidence="5">
    <location>
        <position position="160"/>
    </location>
</feature>
<evidence type="ECO:0000313" key="5">
    <source>
        <dbReference type="EMBL" id="NMC61618.1"/>
    </source>
</evidence>
<gene>
    <name evidence="5" type="ORF">GYA55_00470</name>
</gene>
<dbReference type="PANTHER" id="PTHR47961">
    <property type="entry name" value="DNA POLYMERASE THETA, PUTATIVE (AFU_ORTHOLOGUE AFUA_1G05260)-RELATED"/>
    <property type="match status" value="1"/>
</dbReference>
<protein>
    <recommendedName>
        <fullName evidence="7">Helicase C-terminal domain-containing protein</fullName>
    </recommendedName>
</protein>
<accession>A0A7X9II30</accession>
<dbReference type="GO" id="GO:0016787">
    <property type="term" value="F:hydrolase activity"/>
    <property type="evidence" value="ECO:0007669"/>
    <property type="project" value="UniProtKB-KW"/>
</dbReference>
<dbReference type="InterPro" id="IPR027417">
    <property type="entry name" value="P-loop_NTPase"/>
</dbReference>
<sequence length="160" mass="17777">MFRSEYPLTKILPALAGDDLLPAIVFRTSRRQCDADIQALSRTKWGLLNNIEQKNLRKVIDEIIARYEMPRELIYDHPHCRALLSTGAGAHHAGQLLVWRLLLEELMARGALRVMVATGTVAAGVDFPARTVVITAHSKRGSEGFNVLTSTELQQMSGRA</sequence>
<keyword evidence="3" id="KW-0347">Helicase</keyword>
<name>A0A7X9II30_9DELT</name>
<evidence type="ECO:0000313" key="6">
    <source>
        <dbReference type="Proteomes" id="UP000524246"/>
    </source>
</evidence>
<evidence type="ECO:0008006" key="7">
    <source>
        <dbReference type="Google" id="ProtNLM"/>
    </source>
</evidence>
<keyword evidence="4" id="KW-0067">ATP-binding</keyword>
<comment type="caution">
    <text evidence="5">The sequence shown here is derived from an EMBL/GenBank/DDBJ whole genome shotgun (WGS) entry which is preliminary data.</text>
</comment>
<dbReference type="Proteomes" id="UP000524246">
    <property type="component" value="Unassembled WGS sequence"/>
</dbReference>
<reference evidence="5 6" key="1">
    <citation type="journal article" date="2020" name="Biotechnol. Biofuels">
        <title>New insights from the biogas microbiome by comprehensive genome-resolved metagenomics of nearly 1600 species originating from multiple anaerobic digesters.</title>
        <authorList>
            <person name="Campanaro S."/>
            <person name="Treu L."/>
            <person name="Rodriguez-R L.M."/>
            <person name="Kovalovszki A."/>
            <person name="Ziels R.M."/>
            <person name="Maus I."/>
            <person name="Zhu X."/>
            <person name="Kougias P.G."/>
            <person name="Basile A."/>
            <person name="Luo G."/>
            <person name="Schluter A."/>
            <person name="Konstantinidis K.T."/>
            <person name="Angelidaki I."/>
        </authorList>
    </citation>
    <scope>NUCLEOTIDE SEQUENCE [LARGE SCALE GENOMIC DNA]</scope>
    <source>
        <strain evidence="5">AS27yjCOA_65</strain>
    </source>
</reference>
<dbReference type="PANTHER" id="PTHR47961:SF8">
    <property type="entry name" value="DEXH-BOX ATP-DEPENDENT RNA HELICASE DEXH15 CHLOROPLASTIC"/>
    <property type="match status" value="1"/>
</dbReference>
<proteinExistence type="predicted"/>
<evidence type="ECO:0000256" key="4">
    <source>
        <dbReference type="ARBA" id="ARBA00022840"/>
    </source>
</evidence>
<evidence type="ECO:0000256" key="1">
    <source>
        <dbReference type="ARBA" id="ARBA00022741"/>
    </source>
</evidence>
<dbReference type="EMBL" id="JAAZON010000016">
    <property type="protein sequence ID" value="NMC61618.1"/>
    <property type="molecule type" value="Genomic_DNA"/>
</dbReference>
<dbReference type="InterPro" id="IPR050474">
    <property type="entry name" value="Hel308_SKI2-like"/>
</dbReference>
<dbReference type="SUPFAM" id="SSF52540">
    <property type="entry name" value="P-loop containing nucleoside triphosphate hydrolases"/>
    <property type="match status" value="1"/>
</dbReference>
<keyword evidence="2" id="KW-0378">Hydrolase</keyword>
<organism evidence="5 6">
    <name type="scientific">SAR324 cluster bacterium</name>
    <dbReference type="NCBI Taxonomy" id="2024889"/>
    <lineage>
        <taxon>Bacteria</taxon>
        <taxon>Deltaproteobacteria</taxon>
        <taxon>SAR324 cluster</taxon>
    </lineage>
</organism>
<dbReference type="GO" id="GO:0004386">
    <property type="term" value="F:helicase activity"/>
    <property type="evidence" value="ECO:0007669"/>
    <property type="project" value="UniProtKB-KW"/>
</dbReference>
<keyword evidence="1" id="KW-0547">Nucleotide-binding</keyword>
<dbReference type="GO" id="GO:0005524">
    <property type="term" value="F:ATP binding"/>
    <property type="evidence" value="ECO:0007669"/>
    <property type="project" value="UniProtKB-KW"/>
</dbReference>
<dbReference type="AlphaFoldDB" id="A0A7X9II30"/>
<evidence type="ECO:0000256" key="3">
    <source>
        <dbReference type="ARBA" id="ARBA00022806"/>
    </source>
</evidence>